<evidence type="ECO:0000313" key="2">
    <source>
        <dbReference type="Proteomes" id="UP001163603"/>
    </source>
</evidence>
<protein>
    <submittedName>
        <fullName evidence="1">Uncharacterized protein</fullName>
    </submittedName>
</protein>
<gene>
    <name evidence="1" type="ORF">Pint_22812</name>
</gene>
<organism evidence="1 2">
    <name type="scientific">Pistacia integerrima</name>
    <dbReference type="NCBI Taxonomy" id="434235"/>
    <lineage>
        <taxon>Eukaryota</taxon>
        <taxon>Viridiplantae</taxon>
        <taxon>Streptophyta</taxon>
        <taxon>Embryophyta</taxon>
        <taxon>Tracheophyta</taxon>
        <taxon>Spermatophyta</taxon>
        <taxon>Magnoliopsida</taxon>
        <taxon>eudicotyledons</taxon>
        <taxon>Gunneridae</taxon>
        <taxon>Pentapetalae</taxon>
        <taxon>rosids</taxon>
        <taxon>malvids</taxon>
        <taxon>Sapindales</taxon>
        <taxon>Anacardiaceae</taxon>
        <taxon>Pistacia</taxon>
    </lineage>
</organism>
<comment type="caution">
    <text evidence="1">The sequence shown here is derived from an EMBL/GenBank/DDBJ whole genome shotgun (WGS) entry which is preliminary data.</text>
</comment>
<accession>A0ACC0YLK2</accession>
<sequence length="121" mass="13175">MEVLVDGGSTHNFLQERVALHLGIPITASSNFTVMIGNGEVLHCSSVCADVELALDGHQFLLDLFVLPIKGANLVLGAQWLSTLGPVLMDCKALTLSFTWQGNSLILRGKQRQLVEPIHFH</sequence>
<dbReference type="EMBL" id="CM047741">
    <property type="protein sequence ID" value="KAJ0039209.1"/>
    <property type="molecule type" value="Genomic_DNA"/>
</dbReference>
<keyword evidence="2" id="KW-1185">Reference proteome</keyword>
<evidence type="ECO:0000313" key="1">
    <source>
        <dbReference type="EMBL" id="KAJ0039209.1"/>
    </source>
</evidence>
<proteinExistence type="predicted"/>
<reference evidence="2" key="1">
    <citation type="journal article" date="2023" name="G3 (Bethesda)">
        <title>Genome assembly and association tests identify interacting loci associated with vigor, precocity, and sex in interspecific pistachio rootstocks.</title>
        <authorList>
            <person name="Palmer W."/>
            <person name="Jacygrad E."/>
            <person name="Sagayaradj S."/>
            <person name="Cavanaugh K."/>
            <person name="Han R."/>
            <person name="Bertier L."/>
            <person name="Beede B."/>
            <person name="Kafkas S."/>
            <person name="Golino D."/>
            <person name="Preece J."/>
            <person name="Michelmore R."/>
        </authorList>
    </citation>
    <scope>NUCLEOTIDE SEQUENCE [LARGE SCALE GENOMIC DNA]</scope>
</reference>
<name>A0ACC0YLK2_9ROSI</name>
<dbReference type="Proteomes" id="UP001163603">
    <property type="component" value="Chromosome 6"/>
</dbReference>